<dbReference type="EMBL" id="MLKD01000021">
    <property type="protein sequence ID" value="OQE17271.1"/>
    <property type="molecule type" value="Genomic_DNA"/>
</dbReference>
<sequence>MVDEQSAPVPAPEGIWMLDETGKNLRFVSEDELAKATEGTGPKTIPPQVITEYLSNLTPSQKTIQNELRDLGWEDSTIYTLLTSMENQQRYNCAMLRQKGICESVIQRLDALGNENMTDYSHLKRGVASETEEEYQLQLYLMEEAKRRRLVMLGEE</sequence>
<reference evidence="2" key="1">
    <citation type="journal article" date="2017" name="Nat. Microbiol.">
        <title>Global analysis of biosynthetic gene clusters reveals vast potential of secondary metabolite production in Penicillium species.</title>
        <authorList>
            <person name="Nielsen J.C."/>
            <person name="Grijseels S."/>
            <person name="Prigent S."/>
            <person name="Ji B."/>
            <person name="Dainat J."/>
            <person name="Nielsen K.F."/>
            <person name="Frisvad J.C."/>
            <person name="Workman M."/>
            <person name="Nielsen J."/>
        </authorList>
    </citation>
    <scope>NUCLEOTIDE SEQUENCE [LARGE SCALE GENOMIC DNA]</scope>
    <source>
        <strain evidence="2">IBT 24891</strain>
    </source>
</reference>
<dbReference type="Proteomes" id="UP000191285">
    <property type="component" value="Unassembled WGS sequence"/>
</dbReference>
<proteinExistence type="predicted"/>
<comment type="caution">
    <text evidence="1">The sequence shown here is derived from an EMBL/GenBank/DDBJ whole genome shotgun (WGS) entry which is preliminary data.</text>
</comment>
<name>A0A1V6STC3_9EURO</name>
<protein>
    <submittedName>
        <fullName evidence="1">Uncharacterized protein</fullName>
    </submittedName>
</protein>
<organism evidence="1 2">
    <name type="scientific">Penicillium steckii</name>
    <dbReference type="NCBI Taxonomy" id="303698"/>
    <lineage>
        <taxon>Eukaryota</taxon>
        <taxon>Fungi</taxon>
        <taxon>Dikarya</taxon>
        <taxon>Ascomycota</taxon>
        <taxon>Pezizomycotina</taxon>
        <taxon>Eurotiomycetes</taxon>
        <taxon>Eurotiomycetidae</taxon>
        <taxon>Eurotiales</taxon>
        <taxon>Aspergillaceae</taxon>
        <taxon>Penicillium</taxon>
    </lineage>
</organism>
<accession>A0A1V6STC3</accession>
<dbReference type="OrthoDB" id="4301023at2759"/>
<evidence type="ECO:0000313" key="1">
    <source>
        <dbReference type="EMBL" id="OQE17271.1"/>
    </source>
</evidence>
<evidence type="ECO:0000313" key="2">
    <source>
        <dbReference type="Proteomes" id="UP000191285"/>
    </source>
</evidence>
<keyword evidence="2" id="KW-1185">Reference proteome</keyword>
<dbReference type="AlphaFoldDB" id="A0A1V6STC3"/>
<gene>
    <name evidence="1" type="ORF">PENSTE_c021G04157</name>
</gene>